<feature type="domain" description="Aminotransferase class I/classII large" evidence="1">
    <location>
        <begin position="82"/>
        <end position="369"/>
    </location>
</feature>
<dbReference type="Gene3D" id="3.40.640.10">
    <property type="entry name" value="Type I PLP-dependent aspartate aminotransferase-like (Major domain)"/>
    <property type="match status" value="1"/>
</dbReference>
<dbReference type="InterPro" id="IPR015422">
    <property type="entry name" value="PyrdxlP-dep_Trfase_small"/>
</dbReference>
<dbReference type="Proteomes" id="UP000236728">
    <property type="component" value="Unassembled WGS sequence"/>
</dbReference>
<dbReference type="InterPro" id="IPR015421">
    <property type="entry name" value="PyrdxlP-dep_Trfase_major"/>
</dbReference>
<dbReference type="CDD" id="cd00609">
    <property type="entry name" value="AAT_like"/>
    <property type="match status" value="1"/>
</dbReference>
<dbReference type="SUPFAM" id="SSF53383">
    <property type="entry name" value="PLP-dependent transferases"/>
    <property type="match status" value="1"/>
</dbReference>
<dbReference type="PANTHER" id="PTHR46577">
    <property type="entry name" value="HTH-TYPE TRANSCRIPTIONAL REGULATORY PROTEIN GABR"/>
    <property type="match status" value="1"/>
</dbReference>
<dbReference type="PANTHER" id="PTHR46577:SF1">
    <property type="entry name" value="HTH-TYPE TRANSCRIPTIONAL REGULATORY PROTEIN GABR"/>
    <property type="match status" value="1"/>
</dbReference>
<evidence type="ECO:0000259" key="1">
    <source>
        <dbReference type="Pfam" id="PF00155"/>
    </source>
</evidence>
<dbReference type="Gene3D" id="3.90.1150.10">
    <property type="entry name" value="Aspartate Aminotransferase, domain 1"/>
    <property type="match status" value="1"/>
</dbReference>
<dbReference type="InterPro" id="IPR004839">
    <property type="entry name" value="Aminotransferase_I/II_large"/>
</dbReference>
<evidence type="ECO:0000313" key="2">
    <source>
        <dbReference type="EMBL" id="SEF74212.1"/>
    </source>
</evidence>
<dbReference type="GO" id="GO:0030170">
    <property type="term" value="F:pyridoxal phosphate binding"/>
    <property type="evidence" value="ECO:0007669"/>
    <property type="project" value="InterPro"/>
</dbReference>
<sequence>MRYGSMSDSQAESRGHRGIRSLNRYSVRMIDRAQAAPIDLVWNFPLLPTQGAEWQTYLERAVRSLHVEDPVEMRPSFRGADADLRVRAARWLGSDPALTWFTCGGHHAALVSLFAADLPGKGIAVERVTYGGIIDQAKMLRSELVPCAYDAEGMRPESLDERCRNAEVRAAFLMPTAHNPLGCTMSLERREAIVKVARKHDILLIEDDAYGYMVPDAAPSFRILAPERTFYFRGLAKSISPQTRTGFLVVPERFSSAVEPVLKNTTTGTSLAHNLAAMLLIEDGAWQRNADAKLVEGRARNAAAREILGDAASAGPACAWHLWVCLPEESEVTALEVSRRCLERGVIVSPADGFTPPGLKPERALRLALGGELERETTLEGVRLVHEVLQATTAGSVSRVQ</sequence>
<reference evidence="2 3" key="1">
    <citation type="submission" date="2016-10" db="EMBL/GenBank/DDBJ databases">
        <authorList>
            <person name="de Groot N.N."/>
        </authorList>
    </citation>
    <scope>NUCLEOTIDE SEQUENCE [LARGE SCALE GENOMIC DNA]</scope>
    <source>
        <strain evidence="2 3">DSM 22489</strain>
    </source>
</reference>
<proteinExistence type="predicted"/>
<protein>
    <submittedName>
        <fullName evidence="2">Transcriptional regulator, GntR family</fullName>
    </submittedName>
</protein>
<dbReference type="AlphaFoldDB" id="A0A1H5UGR0"/>
<accession>A0A1H5UGR0</accession>
<dbReference type="InterPro" id="IPR015424">
    <property type="entry name" value="PyrdxlP-dep_Trfase"/>
</dbReference>
<evidence type="ECO:0000313" key="3">
    <source>
        <dbReference type="Proteomes" id="UP000236728"/>
    </source>
</evidence>
<keyword evidence="3" id="KW-1185">Reference proteome</keyword>
<dbReference type="EMBL" id="FNVA01000001">
    <property type="protein sequence ID" value="SEF74212.1"/>
    <property type="molecule type" value="Genomic_DNA"/>
</dbReference>
<organism evidence="2 3">
    <name type="scientific">Bryocella elongata</name>
    <dbReference type="NCBI Taxonomy" id="863522"/>
    <lineage>
        <taxon>Bacteria</taxon>
        <taxon>Pseudomonadati</taxon>
        <taxon>Acidobacteriota</taxon>
        <taxon>Terriglobia</taxon>
        <taxon>Terriglobales</taxon>
        <taxon>Acidobacteriaceae</taxon>
        <taxon>Bryocella</taxon>
    </lineage>
</organism>
<dbReference type="Pfam" id="PF00155">
    <property type="entry name" value="Aminotran_1_2"/>
    <property type="match status" value="1"/>
</dbReference>
<gene>
    <name evidence="2" type="ORF">SAMN05421819_1020</name>
</gene>
<name>A0A1H5UGR0_9BACT</name>
<dbReference type="InterPro" id="IPR051446">
    <property type="entry name" value="HTH_trans_reg/aminotransferase"/>
</dbReference>